<dbReference type="RefSeq" id="WP_110712647.1">
    <property type="nucleotide sequence ID" value="NZ_CP029773.1"/>
</dbReference>
<proteinExistence type="predicted"/>
<evidence type="ECO:0000313" key="3">
    <source>
        <dbReference type="EMBL" id="EKT4094209.1"/>
    </source>
</evidence>
<dbReference type="AlphaFoldDB" id="A0AAI9FWV9"/>
<keyword evidence="1" id="KW-1133">Transmembrane helix</keyword>
<evidence type="ECO:0000256" key="1">
    <source>
        <dbReference type="SAM" id="Phobius"/>
    </source>
</evidence>
<dbReference type="InterPro" id="IPR046554">
    <property type="entry name" value="DUF6708"/>
</dbReference>
<gene>
    <name evidence="3" type="ORF">QEG23_003761</name>
</gene>
<dbReference type="Pfam" id="PF20455">
    <property type="entry name" value="DUF6708"/>
    <property type="match status" value="1"/>
</dbReference>
<accession>A0AAI9FWV9</accession>
<feature type="transmembrane region" description="Helical" evidence="1">
    <location>
        <begin position="100"/>
        <end position="124"/>
    </location>
</feature>
<feature type="transmembrane region" description="Helical" evidence="1">
    <location>
        <begin position="66"/>
        <end position="88"/>
    </location>
</feature>
<name>A0AAI9FWV9_STEMA</name>
<evidence type="ECO:0000313" key="4">
    <source>
        <dbReference type="Proteomes" id="UP001218208"/>
    </source>
</evidence>
<feature type="domain" description="DUF6708" evidence="2">
    <location>
        <begin position="120"/>
        <end position="298"/>
    </location>
</feature>
<keyword evidence="1" id="KW-0812">Transmembrane</keyword>
<evidence type="ECO:0000259" key="2">
    <source>
        <dbReference type="Pfam" id="PF20455"/>
    </source>
</evidence>
<organism evidence="3 4">
    <name type="scientific">Stenotrophomonas maltophilia</name>
    <name type="common">Pseudomonas maltophilia</name>
    <name type="synonym">Xanthomonas maltophilia</name>
    <dbReference type="NCBI Taxonomy" id="40324"/>
    <lineage>
        <taxon>Bacteria</taxon>
        <taxon>Pseudomonadati</taxon>
        <taxon>Pseudomonadota</taxon>
        <taxon>Gammaproteobacteria</taxon>
        <taxon>Lysobacterales</taxon>
        <taxon>Lysobacteraceae</taxon>
        <taxon>Stenotrophomonas</taxon>
        <taxon>Stenotrophomonas maltophilia group</taxon>
    </lineage>
</organism>
<keyword evidence="1" id="KW-0472">Membrane</keyword>
<feature type="transmembrane region" description="Helical" evidence="1">
    <location>
        <begin position="263"/>
        <end position="282"/>
    </location>
</feature>
<feature type="transmembrane region" description="Helical" evidence="1">
    <location>
        <begin position="324"/>
        <end position="343"/>
    </location>
</feature>
<dbReference type="Proteomes" id="UP001218208">
    <property type="component" value="Unassembled WGS sequence"/>
</dbReference>
<dbReference type="EMBL" id="ABLOJW010000024">
    <property type="protein sequence ID" value="EKT4094209.1"/>
    <property type="molecule type" value="Genomic_DNA"/>
</dbReference>
<protein>
    <recommendedName>
        <fullName evidence="2">DUF6708 domain-containing protein</fullName>
    </recommendedName>
</protein>
<sequence length="348" mass="40102">MDYAGIDARNLRFAVNRSLRADEEREQLKVSVPVGIPACSGLSVIRFSASYLELVDRWYPVKGFNVWLSVLGALAMIPTSLYLLFNLIIFGEPFKEEERWILWCFWAFIVPVSSFILAGIVWLFRSECFRWTHYPIRLDRTGRKVHFFRQDGTVATGDWDRLFFFIGEATTPPLGKTHDIRAHFLSEDGRTVLETFSVGYVYMGDRRDLLGLWEFIRQYMEGDDEVVARNCADVPICIPVHDRKEGFVFGVVRTFAGLIHWPWLHLVACLPFSFIAIGRWVAMSTCRIPVWPNEIENDGAVTGKDRWQRDWRDNPRLGFLEKTWPLICTATGVGAGLCIIYMIERSLG</sequence>
<reference evidence="3" key="1">
    <citation type="submission" date="2022-07" db="EMBL/GenBank/DDBJ databases">
        <authorList>
            <consortium name="DAFM: The Division of Animal and Food Microbiology"/>
        </authorList>
    </citation>
    <scope>NUCLEOTIDE SEQUENCE</scope>
    <source>
        <strain evidence="3">19MO01SH01-2</strain>
    </source>
</reference>
<comment type="caution">
    <text evidence="3">The sequence shown here is derived from an EMBL/GenBank/DDBJ whole genome shotgun (WGS) entry which is preliminary data.</text>
</comment>